<reference evidence="2" key="1">
    <citation type="journal article" date="2023" name="G3 (Bethesda)">
        <title>Whole genome assemblies of Zophobas morio and Tenebrio molitor.</title>
        <authorList>
            <person name="Kaur S."/>
            <person name="Stinson S.A."/>
            <person name="diCenzo G.C."/>
        </authorList>
    </citation>
    <scope>NUCLEOTIDE SEQUENCE</scope>
    <source>
        <strain evidence="2">QUZm001</strain>
    </source>
</reference>
<dbReference type="GO" id="GO:1902936">
    <property type="term" value="F:phosphatidylinositol bisphosphate binding"/>
    <property type="evidence" value="ECO:0007669"/>
    <property type="project" value="TreeGrafter"/>
</dbReference>
<sequence length="303" mass="35296">MTTQDIDPMFDRAARQFNSNLKALDEDVLRLEEWLNTQPHLPKLLDKNSLRNFVILNKCSIEIAKQKIDNYFSIRAKMPEVALGINPKLPYHKTFNEAAFLVEYPQPTDEMYRLIFFQAKGESLPESYEPINFVKKFHTIQEMRMRDGVMCGDVVVVDYRGFPLSIALKVTPMLVYKTLLLYERILSARLKAVHSINTAPYIMNIVRALKSVIKPKVFERLYFHPDLDSLKKVIRPDLLPVDFGGEGLSLQELEDALEEKYRKNQDLFDRIDEIKVDESLRPSKLEDNELLGYYGNFKKLEVD</sequence>
<dbReference type="SUPFAM" id="SSF46938">
    <property type="entry name" value="CRAL/TRIO N-terminal domain"/>
    <property type="match status" value="1"/>
</dbReference>
<evidence type="ECO:0000259" key="1">
    <source>
        <dbReference type="PROSITE" id="PS50191"/>
    </source>
</evidence>
<organism evidence="2 3">
    <name type="scientific">Zophobas morio</name>
    <dbReference type="NCBI Taxonomy" id="2755281"/>
    <lineage>
        <taxon>Eukaryota</taxon>
        <taxon>Metazoa</taxon>
        <taxon>Ecdysozoa</taxon>
        <taxon>Arthropoda</taxon>
        <taxon>Hexapoda</taxon>
        <taxon>Insecta</taxon>
        <taxon>Pterygota</taxon>
        <taxon>Neoptera</taxon>
        <taxon>Endopterygota</taxon>
        <taxon>Coleoptera</taxon>
        <taxon>Polyphaga</taxon>
        <taxon>Cucujiformia</taxon>
        <taxon>Tenebrionidae</taxon>
        <taxon>Zophobas</taxon>
    </lineage>
</organism>
<dbReference type="GO" id="GO:0016020">
    <property type="term" value="C:membrane"/>
    <property type="evidence" value="ECO:0007669"/>
    <property type="project" value="TreeGrafter"/>
</dbReference>
<dbReference type="PANTHER" id="PTHR10174:SF222">
    <property type="entry name" value="GH10083P-RELATED"/>
    <property type="match status" value="1"/>
</dbReference>
<protein>
    <recommendedName>
        <fullName evidence="1">CRAL-TRIO domain-containing protein</fullName>
    </recommendedName>
</protein>
<dbReference type="PROSITE" id="PS50191">
    <property type="entry name" value="CRAL_TRIO"/>
    <property type="match status" value="1"/>
</dbReference>
<dbReference type="Proteomes" id="UP001168821">
    <property type="component" value="Unassembled WGS sequence"/>
</dbReference>
<dbReference type="InterPro" id="IPR036273">
    <property type="entry name" value="CRAL/TRIO_N_dom_sf"/>
</dbReference>
<comment type="caution">
    <text evidence="2">The sequence shown here is derived from an EMBL/GenBank/DDBJ whole genome shotgun (WGS) entry which is preliminary data.</text>
</comment>
<feature type="domain" description="CRAL-TRIO" evidence="1">
    <location>
        <begin position="155"/>
        <end position="251"/>
    </location>
</feature>
<proteinExistence type="predicted"/>
<name>A0AA38I0F8_9CUCU</name>
<evidence type="ECO:0000313" key="2">
    <source>
        <dbReference type="EMBL" id="KAJ3646996.1"/>
    </source>
</evidence>
<gene>
    <name evidence="2" type="ORF">Zmor_024550</name>
</gene>
<dbReference type="PANTHER" id="PTHR10174">
    <property type="entry name" value="ALPHA-TOCOPHEROL TRANSFER PROTEIN-RELATED"/>
    <property type="match status" value="1"/>
</dbReference>
<accession>A0AA38I0F8</accession>
<dbReference type="CDD" id="cd00170">
    <property type="entry name" value="SEC14"/>
    <property type="match status" value="1"/>
</dbReference>
<dbReference type="Gene3D" id="3.40.525.10">
    <property type="entry name" value="CRAL-TRIO lipid binding domain"/>
    <property type="match status" value="1"/>
</dbReference>
<dbReference type="InterPro" id="IPR001251">
    <property type="entry name" value="CRAL-TRIO_dom"/>
</dbReference>
<dbReference type="AlphaFoldDB" id="A0AA38I0F8"/>
<dbReference type="InterPro" id="IPR036865">
    <property type="entry name" value="CRAL-TRIO_dom_sf"/>
</dbReference>
<evidence type="ECO:0000313" key="3">
    <source>
        <dbReference type="Proteomes" id="UP001168821"/>
    </source>
</evidence>
<dbReference type="SUPFAM" id="SSF52087">
    <property type="entry name" value="CRAL/TRIO domain"/>
    <property type="match status" value="1"/>
</dbReference>
<dbReference type="EMBL" id="JALNTZ010000007">
    <property type="protein sequence ID" value="KAJ3646996.1"/>
    <property type="molecule type" value="Genomic_DNA"/>
</dbReference>
<dbReference type="PRINTS" id="PR00180">
    <property type="entry name" value="CRETINALDHBP"/>
</dbReference>
<dbReference type="Pfam" id="PF00650">
    <property type="entry name" value="CRAL_TRIO"/>
    <property type="match status" value="1"/>
</dbReference>
<keyword evidence="3" id="KW-1185">Reference proteome</keyword>